<evidence type="ECO:0000313" key="1">
    <source>
        <dbReference type="EMBL" id="RON65188.1"/>
    </source>
</evidence>
<dbReference type="AlphaFoldDB" id="A0A423LA69"/>
<protein>
    <submittedName>
        <fullName evidence="1">Immunity protein</fullName>
    </submittedName>
</protein>
<dbReference type="EMBL" id="MOBU01000015">
    <property type="protein sequence ID" value="RON65188.1"/>
    <property type="molecule type" value="Genomic_DNA"/>
</dbReference>
<reference evidence="1 2" key="1">
    <citation type="submission" date="2016-10" db="EMBL/GenBank/DDBJ databases">
        <title>Comparative genome analysis of multiple Pseudomonas spp. focuses on biocontrol and plant growth promoting traits.</title>
        <authorList>
            <person name="Tao X.-Y."/>
            <person name="Taylor C.G."/>
        </authorList>
    </citation>
    <scope>NUCLEOTIDE SEQUENCE [LARGE SCALE GENOMIC DNA]</scope>
    <source>
        <strain evidence="1 2">24D3</strain>
    </source>
</reference>
<dbReference type="Proteomes" id="UP000285757">
    <property type="component" value="Unassembled WGS sequence"/>
</dbReference>
<accession>A0A423LA69</accession>
<sequence length="85" mass="9782">MTTLEKIIKNEPVADVISLLALCFHPMGIDQMYARHRKDTIPHSVFIDTYNSLVREGVLSYDENGKTIKGPNWIPPAFMTEKRYD</sequence>
<name>A0A423LA69_PSEFL</name>
<gene>
    <name evidence="1" type="ORF">BK671_19040</name>
</gene>
<dbReference type="RefSeq" id="WP_123534172.1">
    <property type="nucleotide sequence ID" value="NZ_MOBU01000015.1"/>
</dbReference>
<proteinExistence type="predicted"/>
<evidence type="ECO:0000313" key="2">
    <source>
        <dbReference type="Proteomes" id="UP000285757"/>
    </source>
</evidence>
<organism evidence="1 2">
    <name type="scientific">Pseudomonas fluorescens</name>
    <dbReference type="NCBI Taxonomy" id="294"/>
    <lineage>
        <taxon>Bacteria</taxon>
        <taxon>Pseudomonadati</taxon>
        <taxon>Pseudomonadota</taxon>
        <taxon>Gammaproteobacteria</taxon>
        <taxon>Pseudomonadales</taxon>
        <taxon>Pseudomonadaceae</taxon>
        <taxon>Pseudomonas</taxon>
    </lineage>
</organism>
<comment type="caution">
    <text evidence="1">The sequence shown here is derived from an EMBL/GenBank/DDBJ whole genome shotgun (WGS) entry which is preliminary data.</text>
</comment>